<dbReference type="InterPro" id="IPR023131">
    <property type="entry name" value="Mth639-like_dom_sf"/>
</dbReference>
<protein>
    <submittedName>
        <fullName evidence="1">DUF371 domain-containing protein</fullName>
    </submittedName>
</protein>
<dbReference type="Pfam" id="PF04027">
    <property type="entry name" value="DUF371"/>
    <property type="match status" value="1"/>
</dbReference>
<gene>
    <name evidence="1" type="ORF">F1737_03235</name>
</gene>
<proteinExistence type="predicted"/>
<dbReference type="KEGG" id="mefw:F1737_03235"/>
<name>A0AA97FAF7_9EURY</name>
<dbReference type="PANTHER" id="PTHR40696">
    <property type="entry name" value="DUF371 FAMILY PROTEIN"/>
    <property type="match status" value="1"/>
</dbReference>
<organism evidence="1 2">
    <name type="scientific">Methanochimaera problematica</name>
    <dbReference type="NCBI Taxonomy" id="2609417"/>
    <lineage>
        <taxon>Archaea</taxon>
        <taxon>Methanobacteriati</taxon>
        <taxon>Methanobacteriota</taxon>
        <taxon>Stenosarchaea group</taxon>
        <taxon>Methanomicrobia</taxon>
        <taxon>Methanomicrobiales</taxon>
        <taxon>Methanomicrobiaceae</taxon>
        <taxon>Methanochimaera</taxon>
    </lineage>
</organism>
<dbReference type="Gene3D" id="2.60.120.630">
    <property type="entry name" value="mth639 domain like"/>
    <property type="match status" value="1"/>
</dbReference>
<dbReference type="PANTHER" id="PTHR40696:SF1">
    <property type="entry name" value="DUF371 DOMAIN-CONTAINING PROTEIN"/>
    <property type="match status" value="1"/>
</dbReference>
<reference evidence="1 2" key="1">
    <citation type="submission" date="2019-09" db="EMBL/GenBank/DDBJ databases">
        <title>The complete genome of Methanoplanus sp. FWC-SCC4.</title>
        <authorList>
            <person name="Chen S.-C."/>
            <person name="Zhou Y.-Z."/>
            <person name="Lai M.-C."/>
        </authorList>
    </citation>
    <scope>NUCLEOTIDE SEQUENCE [LARGE SCALE GENOMIC DNA]</scope>
    <source>
        <strain evidence="1 2">FWC-SCC4</strain>
    </source>
</reference>
<accession>A0AA97FAF7</accession>
<evidence type="ECO:0000313" key="2">
    <source>
        <dbReference type="Proteomes" id="UP001301797"/>
    </source>
</evidence>
<keyword evidence="2" id="KW-1185">Reference proteome</keyword>
<dbReference type="Proteomes" id="UP001301797">
    <property type="component" value="Chromosome"/>
</dbReference>
<dbReference type="EMBL" id="CP043875">
    <property type="protein sequence ID" value="WOF15775.1"/>
    <property type="molecule type" value="Genomic_DNA"/>
</dbReference>
<dbReference type="AlphaFoldDB" id="A0AA97FAF7"/>
<evidence type="ECO:0000313" key="1">
    <source>
        <dbReference type="EMBL" id="WOF15775.1"/>
    </source>
</evidence>
<sequence length="175" mass="19936">MKATEIIKCRGHYNIRAEHPSTFEITKEEHLSEKGTCIIGIGADKGALDLSPEFKKILADDRSELTIKFRVKSNEFTILAFGSSKMTFENHTDMVFRRSAFVCGRTVAIYSDHVAKTFPREIIELLQKEEEMIIEMSASIDPEALSPSVPPLREFFHSFEEVECRAHKVSDSHQE</sequence>
<dbReference type="InterPro" id="IPR007171">
    <property type="entry name" value="DUF371"/>
</dbReference>